<keyword evidence="1" id="KW-0430">Lectin</keyword>
<sequence length="268" mass="29502">MAMRRLASLQVPFLLLLLQLHLTRLSSAMLCVEIPGNLKQIDVSNGQVFGVNDVDQIFTWYENSWIQINGALKHVTVGPAGVWGVNKDNNIYRMVGGKWAQVIGNLKQIDAGGDQFVSGIYANDDIYCMSKSGTISVKFQSSSVPWLQIEGKLKYISCGSLGCWGVNSADDIFYRWSTSPDSCQGSHWQQIEGKLSMIEAGTEGTVYGVNAQGMVFRRDGITASNPIGTTWSLVDSCGNQYKHISYDLGFLWMLTTDGRILKCSACSE</sequence>
<comment type="similarity">
    <text evidence="2">Belongs to the tectonin family.</text>
</comment>
<dbReference type="AlphaFoldDB" id="A0A6P7YY22"/>
<feature type="chain" id="PRO_5028358690" evidence="3">
    <location>
        <begin position="29"/>
        <end position="268"/>
    </location>
</feature>
<dbReference type="OrthoDB" id="166585at2759"/>
<proteinExistence type="inferred from homology"/>
<dbReference type="SMART" id="SM00706">
    <property type="entry name" value="TECPR"/>
    <property type="match status" value="6"/>
</dbReference>
<dbReference type="PANTHER" id="PTHR23250:SF3">
    <property type="entry name" value="FISH-EGG LECTIN-LIKE ISOFORM X1-RELATED"/>
    <property type="match status" value="1"/>
</dbReference>
<dbReference type="GeneID" id="115476965"/>
<dbReference type="RefSeq" id="XP_030069431.1">
    <property type="nucleotide sequence ID" value="XM_030213571.1"/>
</dbReference>
<evidence type="ECO:0000256" key="2">
    <source>
        <dbReference type="ARBA" id="ARBA00038331"/>
    </source>
</evidence>
<dbReference type="KEGG" id="muo:115476965"/>
<protein>
    <submittedName>
        <fullName evidence="5">Fish-egg lectin-like</fullName>
    </submittedName>
</protein>
<name>A0A6P7YY22_9AMPH</name>
<keyword evidence="4" id="KW-1185">Reference proteome</keyword>
<feature type="signal peptide" evidence="3">
    <location>
        <begin position="1"/>
        <end position="28"/>
    </location>
</feature>
<keyword evidence="3" id="KW-0732">Signal</keyword>
<dbReference type="GO" id="GO:0030246">
    <property type="term" value="F:carbohydrate binding"/>
    <property type="evidence" value="ECO:0007669"/>
    <property type="project" value="UniProtKB-KW"/>
</dbReference>
<accession>A0A6P7YY22</accession>
<evidence type="ECO:0000256" key="3">
    <source>
        <dbReference type="SAM" id="SignalP"/>
    </source>
</evidence>
<organism evidence="4 5">
    <name type="scientific">Microcaecilia unicolor</name>
    <dbReference type="NCBI Taxonomy" id="1415580"/>
    <lineage>
        <taxon>Eukaryota</taxon>
        <taxon>Metazoa</taxon>
        <taxon>Chordata</taxon>
        <taxon>Craniata</taxon>
        <taxon>Vertebrata</taxon>
        <taxon>Euteleostomi</taxon>
        <taxon>Amphibia</taxon>
        <taxon>Gymnophiona</taxon>
        <taxon>Siphonopidae</taxon>
        <taxon>Microcaecilia</taxon>
    </lineage>
</organism>
<dbReference type="Proteomes" id="UP000515156">
    <property type="component" value="Chromosome 8"/>
</dbReference>
<dbReference type="PANTHER" id="PTHR23250">
    <property type="entry name" value="DYSFERLIN-RELATED"/>
    <property type="match status" value="1"/>
</dbReference>
<dbReference type="InParanoid" id="A0A6P7YY22"/>
<evidence type="ECO:0000313" key="5">
    <source>
        <dbReference type="RefSeq" id="XP_030069431.1"/>
    </source>
</evidence>
<evidence type="ECO:0000256" key="1">
    <source>
        <dbReference type="ARBA" id="ARBA00022734"/>
    </source>
</evidence>
<reference evidence="5" key="1">
    <citation type="submission" date="2025-08" db="UniProtKB">
        <authorList>
            <consortium name="RefSeq"/>
        </authorList>
    </citation>
    <scope>IDENTIFICATION</scope>
</reference>
<dbReference type="Pfam" id="PF19193">
    <property type="entry name" value="Tectonin"/>
    <property type="match status" value="1"/>
</dbReference>
<evidence type="ECO:0000313" key="4">
    <source>
        <dbReference type="Proteomes" id="UP000515156"/>
    </source>
</evidence>
<dbReference type="InterPro" id="IPR051513">
    <property type="entry name" value="Tectonin_beta-prop"/>
</dbReference>
<gene>
    <name evidence="5" type="primary">LOC115476965</name>
</gene>
<dbReference type="InterPro" id="IPR006624">
    <property type="entry name" value="Beta-propeller_rpt_TECPR"/>
</dbReference>